<dbReference type="Pfam" id="PF03009">
    <property type="entry name" value="GDPD"/>
    <property type="match status" value="2"/>
</dbReference>
<dbReference type="RefSeq" id="WP_340272293.1">
    <property type="nucleotide sequence ID" value="NZ_JBAKIA010000001.1"/>
</dbReference>
<dbReference type="PANTHER" id="PTHR46211:SF14">
    <property type="entry name" value="GLYCEROPHOSPHODIESTER PHOSPHODIESTERASE"/>
    <property type="match status" value="1"/>
</dbReference>
<dbReference type="GO" id="GO:0016787">
    <property type="term" value="F:hydrolase activity"/>
    <property type="evidence" value="ECO:0007669"/>
    <property type="project" value="UniProtKB-KW"/>
</dbReference>
<dbReference type="Gene3D" id="3.20.20.190">
    <property type="entry name" value="Phosphatidylinositol (PI) phosphodiesterase"/>
    <property type="match status" value="2"/>
</dbReference>
<feature type="domain" description="GP-PDE" evidence="1">
    <location>
        <begin position="23"/>
        <end position="253"/>
    </location>
</feature>
<evidence type="ECO:0000313" key="3">
    <source>
        <dbReference type="Proteomes" id="UP001385499"/>
    </source>
</evidence>
<dbReference type="Proteomes" id="UP001385499">
    <property type="component" value="Unassembled WGS sequence"/>
</dbReference>
<dbReference type="InterPro" id="IPR017946">
    <property type="entry name" value="PLC-like_Pdiesterase_TIM-brl"/>
</dbReference>
<keyword evidence="3" id="KW-1185">Reference proteome</keyword>
<evidence type="ECO:0000313" key="2">
    <source>
        <dbReference type="EMBL" id="MEJ8472815.1"/>
    </source>
</evidence>
<feature type="domain" description="GP-PDE" evidence="1">
    <location>
        <begin position="260"/>
        <end position="493"/>
    </location>
</feature>
<name>A0ABU8TGN7_9HYPH</name>
<dbReference type="EC" id="3.1.4.-" evidence="2"/>
<dbReference type="EMBL" id="JBAKIA010000001">
    <property type="protein sequence ID" value="MEJ8472815.1"/>
    <property type="molecule type" value="Genomic_DNA"/>
</dbReference>
<accession>A0ABU8TGN7</accession>
<protein>
    <submittedName>
        <fullName evidence="2">Glycerophosphodiester phosphodiesterase family protein</fullName>
        <ecNumber evidence="2">3.1.4.-</ecNumber>
    </submittedName>
</protein>
<dbReference type="CDD" id="cd08566">
    <property type="entry name" value="GDPD_AtGDE_like"/>
    <property type="match status" value="1"/>
</dbReference>
<keyword evidence="2" id="KW-0378">Hydrolase</keyword>
<dbReference type="SUPFAM" id="SSF51695">
    <property type="entry name" value="PLC-like phosphodiesterases"/>
    <property type="match status" value="2"/>
</dbReference>
<gene>
    <name evidence="2" type="ORF">V6575_01840</name>
</gene>
<comment type="caution">
    <text evidence="2">The sequence shown here is derived from an EMBL/GenBank/DDBJ whole genome shotgun (WGS) entry which is preliminary data.</text>
</comment>
<dbReference type="PROSITE" id="PS51704">
    <property type="entry name" value="GP_PDE"/>
    <property type="match status" value="2"/>
</dbReference>
<dbReference type="PANTHER" id="PTHR46211">
    <property type="entry name" value="GLYCEROPHOSPHORYL DIESTER PHOSPHODIESTERASE"/>
    <property type="match status" value="1"/>
</dbReference>
<sequence>MIKTNTAQKPKLPDWINQPRQRPLAIAHRGASAYAPDNTLEAFSLAADLGADMWEVDIWLSRDGVPIACHDSDLVKVAGQPERINELDAEDLTALITFSGQPIALFANVVDLAIARKTALYLDVKNIEATTATLECLRDKAFERAIFGTTDPEFCRKLKASGCPYPVSFLVGLGKNPFELADHSGADIIHPCWERAGERPDLLLTDSFFTEAARRGMPVVTWHEERQTVARTLCQMPVLGICSDTPELLKPYRDCYPNAPLVVCHRGASTIAPENTLAAANAAFAAGFDFVELDVRKTADGTLAVIHDNTLDRTTDASGEVSRLTLKQLSQLDAGRWFSPHYSGEQIPVLAEMIACAKCWSGQLYIEIKDADSAAVLAEVMYHGFLRHCFFWSFDPEHLRTIRKINPDANLMARREDYSSLEACLQHLDPGIVEFNMTNVSEAEFAAVRATHAKVMIAFMGDDQKTLGKVHSLQPDIVNINDTLGWRKIISNT</sequence>
<evidence type="ECO:0000259" key="1">
    <source>
        <dbReference type="PROSITE" id="PS51704"/>
    </source>
</evidence>
<proteinExistence type="predicted"/>
<organism evidence="2 3">
    <name type="scientific">Roseibium algae</name>
    <dbReference type="NCBI Taxonomy" id="3123038"/>
    <lineage>
        <taxon>Bacteria</taxon>
        <taxon>Pseudomonadati</taxon>
        <taxon>Pseudomonadota</taxon>
        <taxon>Alphaproteobacteria</taxon>
        <taxon>Hyphomicrobiales</taxon>
        <taxon>Stappiaceae</taxon>
        <taxon>Roseibium</taxon>
    </lineage>
</organism>
<dbReference type="InterPro" id="IPR030395">
    <property type="entry name" value="GP_PDE_dom"/>
</dbReference>
<dbReference type="CDD" id="cd08556">
    <property type="entry name" value="GDPD"/>
    <property type="match status" value="1"/>
</dbReference>
<reference evidence="2 3" key="1">
    <citation type="submission" date="2024-02" db="EMBL/GenBank/DDBJ databases">
        <title>Roseibium algae sp. nov., isolated from marine alga (Grateloupia sp.), showing potential in myo-inositol conversion.</title>
        <authorList>
            <person name="Wang Y."/>
        </authorList>
    </citation>
    <scope>NUCLEOTIDE SEQUENCE [LARGE SCALE GENOMIC DNA]</scope>
    <source>
        <strain evidence="2 3">H3510</strain>
    </source>
</reference>